<dbReference type="GO" id="GO:0034085">
    <property type="term" value="P:establishment of sister chromatid cohesion"/>
    <property type="evidence" value="ECO:0007669"/>
    <property type="project" value="TreeGrafter"/>
</dbReference>
<evidence type="ECO:0000256" key="10">
    <source>
        <dbReference type="ARBA" id="ARBA00022705"/>
    </source>
</evidence>
<evidence type="ECO:0000256" key="25">
    <source>
        <dbReference type="ARBA" id="ARBA00023212"/>
    </source>
</evidence>
<evidence type="ECO:0000256" key="15">
    <source>
        <dbReference type="ARBA" id="ARBA00022806"/>
    </source>
</evidence>
<keyword evidence="16" id="KW-0067">ATP-binding</keyword>
<dbReference type="GO" id="GO:0005730">
    <property type="term" value="C:nucleolus"/>
    <property type="evidence" value="ECO:0007669"/>
    <property type="project" value="UniProtKB-SubCell"/>
</dbReference>
<gene>
    <name evidence="34" type="primary">ddx11</name>
</gene>
<evidence type="ECO:0000256" key="6">
    <source>
        <dbReference type="ARBA" id="ARBA00008435"/>
    </source>
</evidence>
<dbReference type="Pfam" id="PF13307">
    <property type="entry name" value="Helicase_C_2"/>
    <property type="match status" value="1"/>
</dbReference>
<organism evidence="34 35">
    <name type="scientific">Sinocyclocheilus rhinocerous</name>
    <dbReference type="NCBI Taxonomy" id="307959"/>
    <lineage>
        <taxon>Eukaryota</taxon>
        <taxon>Metazoa</taxon>
        <taxon>Chordata</taxon>
        <taxon>Craniata</taxon>
        <taxon>Vertebrata</taxon>
        <taxon>Euteleostomi</taxon>
        <taxon>Actinopterygii</taxon>
        <taxon>Neopterygii</taxon>
        <taxon>Teleostei</taxon>
        <taxon>Ostariophysi</taxon>
        <taxon>Cypriniformes</taxon>
        <taxon>Cyprinidae</taxon>
        <taxon>Cyprininae</taxon>
        <taxon>Sinocyclocheilus</taxon>
    </lineage>
</organism>
<keyword evidence="24" id="KW-0234">DNA repair</keyword>
<keyword evidence="20" id="KW-0805">Transcription regulation</keyword>
<dbReference type="GO" id="GO:0006281">
    <property type="term" value="P:DNA repair"/>
    <property type="evidence" value="ECO:0007669"/>
    <property type="project" value="UniProtKB-KW"/>
</dbReference>
<dbReference type="InterPro" id="IPR006554">
    <property type="entry name" value="Helicase-like_DEXD_c2"/>
</dbReference>
<feature type="domain" description="Helicase ATP-binding" evidence="33">
    <location>
        <begin position="11"/>
        <end position="389"/>
    </location>
</feature>
<reference evidence="34" key="2">
    <citation type="submission" date="2025-09" db="UniProtKB">
        <authorList>
            <consortium name="Ensembl"/>
        </authorList>
    </citation>
    <scope>IDENTIFICATION</scope>
</reference>
<evidence type="ECO:0000256" key="28">
    <source>
        <dbReference type="ARBA" id="ARBA00044969"/>
    </source>
</evidence>
<keyword evidence="27" id="KW-0539">Nucleus</keyword>
<evidence type="ECO:0000256" key="16">
    <source>
        <dbReference type="ARBA" id="ARBA00022840"/>
    </source>
</evidence>
<keyword evidence="26" id="KW-0413">Isomerase</keyword>
<evidence type="ECO:0000256" key="31">
    <source>
        <dbReference type="ARBA" id="ARBA00079245"/>
    </source>
</evidence>
<keyword evidence="8" id="KW-0004">4Fe-4S</keyword>
<keyword evidence="23" id="KW-0804">Transcription</keyword>
<comment type="cofactor">
    <cofactor evidence="1">
        <name>[4Fe-4S] cluster</name>
        <dbReference type="ChEBI" id="CHEBI:49883"/>
    </cofactor>
</comment>
<evidence type="ECO:0000256" key="1">
    <source>
        <dbReference type="ARBA" id="ARBA00001966"/>
    </source>
</evidence>
<keyword evidence="11" id="KW-0479">Metal-binding</keyword>
<dbReference type="GO" id="GO:0030496">
    <property type="term" value="C:midbody"/>
    <property type="evidence" value="ECO:0007669"/>
    <property type="project" value="UniProtKB-SubCell"/>
</dbReference>
<dbReference type="InterPro" id="IPR010614">
    <property type="entry name" value="RAD3-like_helicase_DEAD"/>
</dbReference>
<dbReference type="GO" id="GO:0051539">
    <property type="term" value="F:4 iron, 4 sulfur cluster binding"/>
    <property type="evidence" value="ECO:0007669"/>
    <property type="project" value="UniProtKB-KW"/>
</dbReference>
<dbReference type="FunFam" id="3.40.50.300:FF:000910">
    <property type="entry name" value="probable ATP-dependent DNA helicase DDX11"/>
    <property type="match status" value="1"/>
</dbReference>
<dbReference type="Pfam" id="PF06733">
    <property type="entry name" value="DEAD_2"/>
    <property type="match status" value="1"/>
</dbReference>
<dbReference type="InterPro" id="IPR014013">
    <property type="entry name" value="Helic_SF1/SF2_ATP-bd_DinG/Rad3"/>
</dbReference>
<dbReference type="InterPro" id="IPR027417">
    <property type="entry name" value="P-loop_NTPase"/>
</dbReference>
<evidence type="ECO:0000256" key="24">
    <source>
        <dbReference type="ARBA" id="ARBA00023204"/>
    </source>
</evidence>
<evidence type="ECO:0000256" key="2">
    <source>
        <dbReference type="ARBA" id="ARBA00004214"/>
    </source>
</evidence>
<evidence type="ECO:0000256" key="29">
    <source>
        <dbReference type="ARBA" id="ARBA00048954"/>
    </source>
</evidence>
<evidence type="ECO:0000256" key="30">
    <source>
        <dbReference type="ARBA" id="ARBA00074489"/>
    </source>
</evidence>
<dbReference type="PROSITE" id="PS51193">
    <property type="entry name" value="HELICASE_ATP_BIND_2"/>
    <property type="match status" value="1"/>
</dbReference>
<keyword evidence="9" id="KW-0963">Cytoplasm</keyword>
<evidence type="ECO:0000256" key="14">
    <source>
        <dbReference type="ARBA" id="ARBA00022801"/>
    </source>
</evidence>
<name>A0A673G5K7_9TELE</name>
<comment type="catalytic activity">
    <reaction evidence="29">
        <text>ATP + H2O = ADP + phosphate + H(+)</text>
        <dbReference type="Rhea" id="RHEA:13065"/>
        <dbReference type="ChEBI" id="CHEBI:15377"/>
        <dbReference type="ChEBI" id="CHEBI:15378"/>
        <dbReference type="ChEBI" id="CHEBI:30616"/>
        <dbReference type="ChEBI" id="CHEBI:43474"/>
        <dbReference type="ChEBI" id="CHEBI:456216"/>
        <dbReference type="EC" id="5.6.2.3"/>
    </reaction>
</comment>
<keyword evidence="17" id="KW-0694">RNA-binding</keyword>
<dbReference type="NCBIfam" id="TIGR00604">
    <property type="entry name" value="rad3"/>
    <property type="match status" value="1"/>
</dbReference>
<evidence type="ECO:0000256" key="3">
    <source>
        <dbReference type="ARBA" id="ARBA00004300"/>
    </source>
</evidence>
<comment type="similarity">
    <text evidence="6">Belongs to the DEAD box helicase family. DEAH subfamily. DDX11/CHL1 sub-subfamily.</text>
</comment>
<keyword evidence="35" id="KW-1185">Reference proteome</keyword>
<evidence type="ECO:0000313" key="35">
    <source>
        <dbReference type="Proteomes" id="UP000472270"/>
    </source>
</evidence>
<evidence type="ECO:0000256" key="9">
    <source>
        <dbReference type="ARBA" id="ARBA00022490"/>
    </source>
</evidence>
<evidence type="ECO:0000256" key="13">
    <source>
        <dbReference type="ARBA" id="ARBA00022763"/>
    </source>
</evidence>
<dbReference type="GO" id="GO:0005524">
    <property type="term" value="F:ATP binding"/>
    <property type="evidence" value="ECO:0007669"/>
    <property type="project" value="UniProtKB-KW"/>
</dbReference>
<dbReference type="GO" id="GO:0016818">
    <property type="term" value="F:hydrolase activity, acting on acid anhydrides, in phosphorus-containing anhydrides"/>
    <property type="evidence" value="ECO:0007669"/>
    <property type="project" value="InterPro"/>
</dbReference>
<dbReference type="InterPro" id="IPR013020">
    <property type="entry name" value="Rad3/Chl1-like"/>
</dbReference>
<evidence type="ECO:0000256" key="32">
    <source>
        <dbReference type="ARBA" id="ARBA00080369"/>
    </source>
</evidence>
<keyword evidence="12" id="KW-0547">Nucleotide-binding</keyword>
<proteinExistence type="inferred from homology"/>
<keyword evidence="22" id="KW-0010">Activator</keyword>
<evidence type="ECO:0000256" key="7">
    <source>
        <dbReference type="ARBA" id="ARBA00022473"/>
    </source>
</evidence>
<dbReference type="GO" id="GO:0000922">
    <property type="term" value="C:spindle pole"/>
    <property type="evidence" value="ECO:0007669"/>
    <property type="project" value="UniProtKB-SubCell"/>
</dbReference>
<dbReference type="EC" id="5.6.2.3" evidence="28"/>
<dbReference type="FunFam" id="3.40.50.300:FF:000909">
    <property type="entry name" value="Putative ATP-dependent RNA helicase DDX11"/>
    <property type="match status" value="1"/>
</dbReference>
<dbReference type="PANTHER" id="PTHR11472:SF41">
    <property type="entry name" value="ATP-DEPENDENT DNA HELICASE DDX11-RELATED"/>
    <property type="match status" value="1"/>
</dbReference>
<dbReference type="GO" id="GO:0003723">
    <property type="term" value="F:RNA binding"/>
    <property type="evidence" value="ECO:0007669"/>
    <property type="project" value="UniProtKB-KW"/>
</dbReference>
<dbReference type="GO" id="GO:0005813">
    <property type="term" value="C:centrosome"/>
    <property type="evidence" value="ECO:0007669"/>
    <property type="project" value="UniProtKB-SubCell"/>
</dbReference>
<keyword evidence="13" id="KW-0227">DNA damage</keyword>
<evidence type="ECO:0000256" key="26">
    <source>
        <dbReference type="ARBA" id="ARBA00023235"/>
    </source>
</evidence>
<dbReference type="Gene3D" id="3.40.50.300">
    <property type="entry name" value="P-loop containing nucleotide triphosphate hydrolases"/>
    <property type="match status" value="2"/>
</dbReference>
<dbReference type="InterPro" id="IPR045028">
    <property type="entry name" value="DinG/Rad3-like"/>
</dbReference>
<dbReference type="GO" id="GO:0046872">
    <property type="term" value="F:metal ion binding"/>
    <property type="evidence" value="ECO:0007669"/>
    <property type="project" value="UniProtKB-KW"/>
</dbReference>
<keyword evidence="10" id="KW-0235">DNA replication</keyword>
<evidence type="ECO:0000256" key="23">
    <source>
        <dbReference type="ARBA" id="ARBA00023163"/>
    </source>
</evidence>
<dbReference type="SMART" id="SM00488">
    <property type="entry name" value="DEXDc2"/>
    <property type="match status" value="1"/>
</dbReference>
<evidence type="ECO:0000256" key="27">
    <source>
        <dbReference type="ARBA" id="ARBA00023242"/>
    </source>
</evidence>
<protein>
    <recommendedName>
        <fullName evidence="30">ATP-dependent DNA helicase DDX11</fullName>
        <ecNumber evidence="28">5.6.2.3</ecNumber>
    </recommendedName>
    <alternativeName>
        <fullName evidence="32">DEAD/H-box protein 11</fullName>
    </alternativeName>
    <alternativeName>
        <fullName evidence="31">DNA 5'-3' helicase DDX11</fullName>
    </alternativeName>
</protein>
<evidence type="ECO:0000256" key="22">
    <source>
        <dbReference type="ARBA" id="ARBA00023159"/>
    </source>
</evidence>
<evidence type="ECO:0000256" key="5">
    <source>
        <dbReference type="ARBA" id="ARBA00004647"/>
    </source>
</evidence>
<evidence type="ECO:0000256" key="17">
    <source>
        <dbReference type="ARBA" id="ARBA00022884"/>
    </source>
</evidence>
<accession>A0A673G5K7</accession>
<evidence type="ECO:0000256" key="4">
    <source>
        <dbReference type="ARBA" id="ARBA00004604"/>
    </source>
</evidence>
<keyword evidence="14" id="KW-0378">Hydrolase</keyword>
<dbReference type="InterPro" id="IPR006555">
    <property type="entry name" value="ATP-dep_Helicase_C"/>
</dbReference>
<evidence type="ECO:0000256" key="8">
    <source>
        <dbReference type="ARBA" id="ARBA00022485"/>
    </source>
</evidence>
<dbReference type="Proteomes" id="UP000472270">
    <property type="component" value="Unassembled WGS sequence"/>
</dbReference>
<keyword evidence="15" id="KW-0347">Helicase</keyword>
<dbReference type="AlphaFoldDB" id="A0A673G5K7"/>
<sequence>MQQSDLIMESKSSRFPFPFQPYPIQESFMEALYTALDQGKVGIFESPTGTGKSLSLICGALTWLRDYEEQKKLEAARLLDGPEKKCDAVKENSNSQPSEPDWVSEFVQKKAERDMVNKLKASEDDEAVKLLQLSREGAESETLNPEEEGLIVAEYESDDEIYYCSRTHSQLAQFVHEVQKSPYGAAVRLVNLGSRQNLCINPEVIRLGNVQMMNDRCLEMQKNKHEKQEKASDSETKRRRGVAKATCPFLGFESLMAMRDEVLVKVRDVEQLLQHGRETHTCPYYSTRMAIPAAQVVVLPYQLLLHASTRKASGIKLKDQIVIIDEAHNLTDTISAIHSAEVSGAQFCRAHSQLSQYCELFSSFMKYLKKNSFDFEFLYTTGSELLTINDFLFKAQVDNINLFKVQKYFEKSMISHKKDSDASCKRFRTNLQVQSGLSQHVLPHSPWFYTEKQCGFDGLDVSEQQMAVEDKPIMASPMMLVESFLFALTNANKDGRVMIQRQVCLSQSSLKFLLLNAAVHFTQIVQECRAVIIAGGTMQPVADFKEQLLFSAGVTEDSILEFSCGHVIPPENILPIVLCAGPSGQQLEFTFQTRDTPQMMEETGRVLSNLCNIVPGGVVCFFPSYEYEKRILGHWESTGVLKRLQSKKKIFQEPKKASQVEQVLSDYSKCIQVCSGQTGALLFSVVGGKMSEGINFSDDLGRCIVMVGMPYPNIKSPELQEKMAYLDKHMPHVGGKSPGKALIENLCMKAANQSIGRAIRHRGDYACIVLCDHRYARSGTLQKLPEWIRSSTHTHTTFGPAFASIRRVSTLCSM</sequence>
<evidence type="ECO:0000256" key="18">
    <source>
        <dbReference type="ARBA" id="ARBA00023004"/>
    </source>
</evidence>
<dbReference type="SUPFAM" id="SSF52540">
    <property type="entry name" value="P-loop containing nucleoside triphosphate hydrolases"/>
    <property type="match status" value="1"/>
</dbReference>
<evidence type="ECO:0000259" key="33">
    <source>
        <dbReference type="PROSITE" id="PS51193"/>
    </source>
</evidence>
<keyword evidence="21" id="KW-0238">DNA-binding</keyword>
<evidence type="ECO:0000256" key="20">
    <source>
        <dbReference type="ARBA" id="ARBA00023015"/>
    </source>
</evidence>
<evidence type="ECO:0000313" key="34">
    <source>
        <dbReference type="Ensembl" id="ENSSRHP00000007388.1"/>
    </source>
</evidence>
<evidence type="ECO:0000256" key="19">
    <source>
        <dbReference type="ARBA" id="ARBA00023014"/>
    </source>
</evidence>
<evidence type="ECO:0000256" key="11">
    <source>
        <dbReference type="ARBA" id="ARBA00022723"/>
    </source>
</evidence>
<dbReference type="CDD" id="cd18788">
    <property type="entry name" value="SF2_C_XPD"/>
    <property type="match status" value="1"/>
</dbReference>
<keyword evidence="19" id="KW-0411">Iron-sulfur</keyword>
<evidence type="ECO:0000256" key="12">
    <source>
        <dbReference type="ARBA" id="ARBA00022741"/>
    </source>
</evidence>
<dbReference type="GO" id="GO:0043139">
    <property type="term" value="F:5'-3' DNA helicase activity"/>
    <property type="evidence" value="ECO:0007669"/>
    <property type="project" value="UniProtKB-EC"/>
</dbReference>
<dbReference type="GO" id="GO:0003677">
    <property type="term" value="F:DNA binding"/>
    <property type="evidence" value="ECO:0007669"/>
    <property type="project" value="UniProtKB-KW"/>
</dbReference>
<evidence type="ECO:0000256" key="21">
    <source>
        <dbReference type="ARBA" id="ARBA00023125"/>
    </source>
</evidence>
<dbReference type="Ensembl" id="ENSSRHT00000007624.1">
    <property type="protein sequence ID" value="ENSSRHP00000007388.1"/>
    <property type="gene ID" value="ENSSRHG00000004318.1"/>
</dbReference>
<keyword evidence="18" id="KW-0408">Iron</keyword>
<keyword evidence="7" id="KW-0217">Developmental protein</keyword>
<comment type="subcellular location">
    <subcellularLocation>
        <location evidence="3">Cytoplasm</location>
        <location evidence="3">Cytoskeleton</location>
        <location evidence="3">Microtubule organizing center</location>
        <location evidence="3">Centrosome</location>
    </subcellularLocation>
    <subcellularLocation>
        <location evidence="5">Cytoplasm</location>
        <location evidence="5">Cytoskeleton</location>
        <location evidence="5">Spindle pole</location>
    </subcellularLocation>
    <subcellularLocation>
        <location evidence="2">Midbody</location>
    </subcellularLocation>
    <subcellularLocation>
        <location evidence="4">Nucleus</location>
        <location evidence="4">Nucleolus</location>
    </subcellularLocation>
</comment>
<dbReference type="GO" id="GO:0006260">
    <property type="term" value="P:DNA replication"/>
    <property type="evidence" value="ECO:0007669"/>
    <property type="project" value="UniProtKB-KW"/>
</dbReference>
<keyword evidence="25" id="KW-0206">Cytoskeleton</keyword>
<dbReference type="SMART" id="SM00491">
    <property type="entry name" value="HELICc2"/>
    <property type="match status" value="1"/>
</dbReference>
<dbReference type="PANTHER" id="PTHR11472">
    <property type="entry name" value="DNA REPAIR DEAD HELICASE RAD3/XP-D SUBFAMILY MEMBER"/>
    <property type="match status" value="1"/>
</dbReference>
<reference evidence="34" key="1">
    <citation type="submission" date="2025-08" db="UniProtKB">
        <authorList>
            <consortium name="Ensembl"/>
        </authorList>
    </citation>
    <scope>IDENTIFICATION</scope>
</reference>